<name>A0A8B8G830_9HEMI</name>
<feature type="domain" description="TNase-like" evidence="8">
    <location>
        <begin position="530"/>
        <end position="666"/>
    </location>
</feature>
<dbReference type="InterPro" id="IPR035437">
    <property type="entry name" value="SNase_OB-fold_sf"/>
</dbReference>
<dbReference type="PANTHER" id="PTHR12302:SF2">
    <property type="entry name" value="STAPHYLOCOCCAL NUCLEASE DOMAIN-CONTAINING PROTEIN 1"/>
    <property type="match status" value="1"/>
</dbReference>
<dbReference type="FunFam" id="2.30.30.140:FF:000018">
    <property type="entry name" value="Serine/threonine-protein kinase 31"/>
    <property type="match status" value="1"/>
</dbReference>
<feature type="region of interest" description="Disordered" evidence="6">
    <location>
        <begin position="492"/>
        <end position="511"/>
    </location>
</feature>
<evidence type="ECO:0000256" key="3">
    <source>
        <dbReference type="ARBA" id="ARBA00022490"/>
    </source>
</evidence>
<dbReference type="OrthoDB" id="10023235at2759"/>
<evidence type="ECO:0000256" key="4">
    <source>
        <dbReference type="ARBA" id="ARBA00022737"/>
    </source>
</evidence>
<evidence type="ECO:0000256" key="1">
    <source>
        <dbReference type="ARBA" id="ARBA00004496"/>
    </source>
</evidence>
<keyword evidence="9" id="KW-1185">Reference proteome</keyword>
<dbReference type="Pfam" id="PF00567">
    <property type="entry name" value="TUDOR"/>
    <property type="match status" value="1"/>
</dbReference>
<dbReference type="Proteomes" id="UP000694846">
    <property type="component" value="Unplaced"/>
</dbReference>
<dbReference type="PIRSF" id="PIRSF017179">
    <property type="entry name" value="RISC-Tudor-SN"/>
    <property type="match status" value="1"/>
</dbReference>
<dbReference type="InterPro" id="IPR016071">
    <property type="entry name" value="Staphylococal_nuclease_OB-fold"/>
</dbReference>
<accession>A0A8B8G830</accession>
<comment type="subcellular location">
    <subcellularLocation>
        <location evidence="1 5">Cytoplasm</location>
    </subcellularLocation>
</comment>
<dbReference type="GO" id="GO:0005829">
    <property type="term" value="C:cytosol"/>
    <property type="evidence" value="ECO:0007669"/>
    <property type="project" value="UniProtKB-UniRule"/>
</dbReference>
<feature type="domain" description="TNase-like" evidence="8">
    <location>
        <begin position="336"/>
        <end position="499"/>
    </location>
</feature>
<dbReference type="InterPro" id="IPR047386">
    <property type="entry name" value="Tudor_TDRD11"/>
</dbReference>
<dbReference type="PANTHER" id="PTHR12302">
    <property type="entry name" value="EBNA2 BINDING PROTEIN P100"/>
    <property type="match status" value="1"/>
</dbReference>
<reference evidence="10" key="1">
    <citation type="submission" date="2025-08" db="UniProtKB">
        <authorList>
            <consortium name="RefSeq"/>
        </authorList>
    </citation>
    <scope>IDENTIFICATION</scope>
    <source>
        <tissue evidence="10">Whole body</tissue>
    </source>
</reference>
<dbReference type="SMART" id="SM00318">
    <property type="entry name" value="SNc"/>
    <property type="match status" value="4"/>
</dbReference>
<dbReference type="GO" id="GO:0004518">
    <property type="term" value="F:nuclease activity"/>
    <property type="evidence" value="ECO:0007669"/>
    <property type="project" value="TreeGrafter"/>
</dbReference>
<dbReference type="RefSeq" id="XP_025419028.1">
    <property type="nucleotide sequence ID" value="XM_025563243.1"/>
</dbReference>
<dbReference type="GO" id="GO:0031047">
    <property type="term" value="P:regulatory ncRNA-mediated gene silencing"/>
    <property type="evidence" value="ECO:0007669"/>
    <property type="project" value="UniProtKB-UniRule"/>
</dbReference>
<evidence type="ECO:0000313" key="9">
    <source>
        <dbReference type="Proteomes" id="UP000694846"/>
    </source>
</evidence>
<dbReference type="FunFam" id="2.40.50.90:FF:000002">
    <property type="entry name" value="Staphylococcal nuclease domain-containing protein"/>
    <property type="match status" value="1"/>
</dbReference>
<evidence type="ECO:0000259" key="8">
    <source>
        <dbReference type="PROSITE" id="PS50830"/>
    </source>
</evidence>
<dbReference type="Gene3D" id="2.30.30.140">
    <property type="match status" value="1"/>
</dbReference>
<protein>
    <recommendedName>
        <fullName evidence="2">Staphylococcal nuclease domain-containing protein 1</fullName>
    </recommendedName>
</protein>
<evidence type="ECO:0000313" key="10">
    <source>
        <dbReference type="RefSeq" id="XP_025419028.1"/>
    </source>
</evidence>
<evidence type="ECO:0000256" key="5">
    <source>
        <dbReference type="PIRNR" id="PIRNR017179"/>
    </source>
</evidence>
<proteinExistence type="predicted"/>
<dbReference type="Pfam" id="PF00565">
    <property type="entry name" value="SNase"/>
    <property type="match status" value="4"/>
</dbReference>
<evidence type="ECO:0000256" key="2">
    <source>
        <dbReference type="ARBA" id="ARBA00017230"/>
    </source>
</evidence>
<dbReference type="PROSITE" id="PS50830">
    <property type="entry name" value="TNASE_3"/>
    <property type="match status" value="4"/>
</dbReference>
<dbReference type="CDD" id="cd20433">
    <property type="entry name" value="Tudor_TDRD11"/>
    <property type="match status" value="1"/>
</dbReference>
<organism evidence="9 10">
    <name type="scientific">Sipha flava</name>
    <name type="common">yellow sugarcane aphid</name>
    <dbReference type="NCBI Taxonomy" id="143950"/>
    <lineage>
        <taxon>Eukaryota</taxon>
        <taxon>Metazoa</taxon>
        <taxon>Ecdysozoa</taxon>
        <taxon>Arthropoda</taxon>
        <taxon>Hexapoda</taxon>
        <taxon>Insecta</taxon>
        <taxon>Pterygota</taxon>
        <taxon>Neoptera</taxon>
        <taxon>Paraneoptera</taxon>
        <taxon>Hemiptera</taxon>
        <taxon>Sternorrhyncha</taxon>
        <taxon>Aphidomorpha</taxon>
        <taxon>Aphidoidea</taxon>
        <taxon>Aphididae</taxon>
        <taxon>Sipha</taxon>
    </lineage>
</organism>
<sequence>MTNQPPGAVSPAKEPVRVFEGVVKQVNSGDSITIREEVYVGYPKEKQITLNNIVAPRLGRRPANNESGTKGTEDELFAWEAREYLRKKLVGKKVFFKTAGQQVSGGGKTTRYYGDIFYPTLENNIANELVENGFVSVKPVKSNNPTPEIQTLLDLQNKAKAAKVGKHDPNASKNNTRKNNSIDDVEAFLKKNSKKRIKAVVESVIDGSTIKLMLLPEGYMITLYISGIKCPSESEEFGDEAKFFVEIRLLQKDVEVTLEGVLSNNKTPSFFGTIYHPAGEIAVELVKQGFATCQNRSMKYLEGSADKLRAAERQAKEKKLRKWQKYTHTGPEIAEKEIVGTVIEIVREEALLLKTSHHDKPKKIFLSNIKPARLGIEAPRTYENSGDDQPPAPRAPRTLAKHFYEIPWAYEAREFLRTRCIGKKVTASVDYIQPKSDKFEEKICATVTVNGINLAEELVKEGLATVMNNPRDDQMSQCFDDLKKAEEIAKQSHKGLYSKSPPPKQRITDCSSAGDSARAKALLPSLQRFPRFEALVEYVASGSRMRLYVRREYSLITFLLAGITCPSGERPNQGDQPSAAEEYHQEALAFTKEKIMHREVEITVESCNKGGSMIGWLFVGNTNLSLALVKEGLAKVHRSAERSEYFKLLQQAEKEAKDKKLNLWKNYVEQPESEANNNTSKPAHEDVVKERKTNFVEVLVSEVSPELHVFVQPVSEGPKLESLTDNLRKYFDSNPPTPGSYSPKRGEICAAKFKEDQQWYRAKVEKIVGQNIHVLYIDYGNRDVVTVDECANLPSTFKNDRPYAKEYGFALVKLPKLPEYQEDSILEVREEFINKTININEEYTYDNITHITVKDTDKKEDLVKKLVEEGFLLVDRRRERYLQKLLTEYIEAQEKAKKDRLHMWEYGDITEDDAKEFGYAK</sequence>
<feature type="domain" description="TNase-like" evidence="8">
    <location>
        <begin position="17"/>
        <end position="165"/>
    </location>
</feature>
<keyword evidence="3 5" id="KW-0963">Cytoplasm</keyword>
<dbReference type="GO" id="GO:0005634">
    <property type="term" value="C:nucleus"/>
    <property type="evidence" value="ECO:0007669"/>
    <property type="project" value="TreeGrafter"/>
</dbReference>
<dbReference type="CTD" id="38045"/>
<dbReference type="InterPro" id="IPR002999">
    <property type="entry name" value="Tudor"/>
</dbReference>
<keyword evidence="4" id="KW-0677">Repeat</keyword>
<dbReference type="PROSITE" id="PS50304">
    <property type="entry name" value="TUDOR"/>
    <property type="match status" value="1"/>
</dbReference>
<dbReference type="GO" id="GO:0003723">
    <property type="term" value="F:RNA binding"/>
    <property type="evidence" value="ECO:0007669"/>
    <property type="project" value="UniProtKB-UniRule"/>
</dbReference>
<feature type="domain" description="TNase-like" evidence="8">
    <location>
        <begin position="195"/>
        <end position="325"/>
    </location>
</feature>
<dbReference type="SUPFAM" id="SSF50199">
    <property type="entry name" value="Staphylococcal nuclease"/>
    <property type="match status" value="5"/>
</dbReference>
<evidence type="ECO:0000256" key="6">
    <source>
        <dbReference type="SAM" id="MobiDB-lite"/>
    </source>
</evidence>
<feature type="domain" description="Tudor" evidence="7">
    <location>
        <begin position="742"/>
        <end position="800"/>
    </location>
</feature>
<dbReference type="InterPro" id="IPR016685">
    <property type="entry name" value="Silence_cplx_Nase-comp_TudorSN"/>
</dbReference>
<dbReference type="SMART" id="SM00333">
    <property type="entry name" value="TUDOR"/>
    <property type="match status" value="1"/>
</dbReference>
<dbReference type="GO" id="GO:0006402">
    <property type="term" value="P:mRNA catabolic process"/>
    <property type="evidence" value="ECO:0007669"/>
    <property type="project" value="UniProtKB-UniRule"/>
</dbReference>
<dbReference type="GO" id="GO:0031332">
    <property type="term" value="C:RNAi effector complex"/>
    <property type="evidence" value="ECO:0007669"/>
    <property type="project" value="InterPro"/>
</dbReference>
<gene>
    <name evidence="10" type="primary">LOC112689503</name>
</gene>
<dbReference type="GeneID" id="112689503"/>
<dbReference type="SUPFAM" id="SSF63748">
    <property type="entry name" value="Tudor/PWWP/MBT"/>
    <property type="match status" value="1"/>
</dbReference>
<dbReference type="AlphaFoldDB" id="A0A8B8G830"/>
<dbReference type="Gene3D" id="2.40.50.90">
    <property type="match status" value="5"/>
</dbReference>
<evidence type="ECO:0000259" key="7">
    <source>
        <dbReference type="PROSITE" id="PS50304"/>
    </source>
</evidence>